<gene>
    <name evidence="2" type="ORF">ACFQ1M_13320</name>
</gene>
<dbReference type="Proteomes" id="UP001596978">
    <property type="component" value="Unassembled WGS sequence"/>
</dbReference>
<keyword evidence="3" id="KW-1185">Reference proteome</keyword>
<proteinExistence type="predicted"/>
<evidence type="ECO:0000259" key="1">
    <source>
        <dbReference type="PROSITE" id="PS51186"/>
    </source>
</evidence>
<comment type="caution">
    <text evidence="2">The sequence shown here is derived from an EMBL/GenBank/DDBJ whole genome shotgun (WGS) entry which is preliminary data.</text>
</comment>
<feature type="domain" description="N-acetyltransferase" evidence="1">
    <location>
        <begin position="10"/>
        <end position="150"/>
    </location>
</feature>
<dbReference type="Gene3D" id="3.40.630.30">
    <property type="match status" value="1"/>
</dbReference>
<dbReference type="Pfam" id="PF13673">
    <property type="entry name" value="Acetyltransf_10"/>
    <property type="match status" value="1"/>
</dbReference>
<organism evidence="2 3">
    <name type="scientific">Sungkyunkwania multivorans</name>
    <dbReference type="NCBI Taxonomy" id="1173618"/>
    <lineage>
        <taxon>Bacteria</taxon>
        <taxon>Pseudomonadati</taxon>
        <taxon>Bacteroidota</taxon>
        <taxon>Flavobacteriia</taxon>
        <taxon>Flavobacteriales</taxon>
        <taxon>Flavobacteriaceae</taxon>
        <taxon>Sungkyunkwania</taxon>
    </lineage>
</organism>
<protein>
    <submittedName>
        <fullName evidence="2">GNAT family N-acetyltransferase</fullName>
    </submittedName>
</protein>
<dbReference type="CDD" id="cd04301">
    <property type="entry name" value="NAT_SF"/>
    <property type="match status" value="1"/>
</dbReference>
<evidence type="ECO:0000313" key="2">
    <source>
        <dbReference type="EMBL" id="MFD0863188.1"/>
    </source>
</evidence>
<dbReference type="InterPro" id="IPR016181">
    <property type="entry name" value="Acyl_CoA_acyltransferase"/>
</dbReference>
<dbReference type="SUPFAM" id="SSF55729">
    <property type="entry name" value="Acyl-CoA N-acyltransferases (Nat)"/>
    <property type="match status" value="1"/>
</dbReference>
<dbReference type="PROSITE" id="PS51186">
    <property type="entry name" value="GNAT"/>
    <property type="match status" value="1"/>
</dbReference>
<name>A0ABW3CZD3_9FLAO</name>
<accession>A0ABW3CZD3</accession>
<dbReference type="RefSeq" id="WP_386409004.1">
    <property type="nucleotide sequence ID" value="NZ_JBHTJH010000017.1"/>
</dbReference>
<evidence type="ECO:0000313" key="3">
    <source>
        <dbReference type="Proteomes" id="UP001596978"/>
    </source>
</evidence>
<sequence length="150" mass="17616">MKYQLQWHVKKFEELSLDELYQIMKLRSEVFVVEQDCVYLDLDDKDGKALHIFGVGGGKIRAYARLFNKGTYFDQASLGRVVVPYEDRNYGYGHELIEECIKAIRSNYGTTEIKISAQTYLRKFYESHRFQKVGEEYLEDGIPHIAMIKE</sequence>
<dbReference type="InterPro" id="IPR000182">
    <property type="entry name" value="GNAT_dom"/>
</dbReference>
<reference evidence="3" key="1">
    <citation type="journal article" date="2019" name="Int. J. Syst. Evol. Microbiol.">
        <title>The Global Catalogue of Microorganisms (GCM) 10K type strain sequencing project: providing services to taxonomists for standard genome sequencing and annotation.</title>
        <authorList>
            <consortium name="The Broad Institute Genomics Platform"/>
            <consortium name="The Broad Institute Genome Sequencing Center for Infectious Disease"/>
            <person name="Wu L."/>
            <person name="Ma J."/>
        </authorList>
    </citation>
    <scope>NUCLEOTIDE SEQUENCE [LARGE SCALE GENOMIC DNA]</scope>
    <source>
        <strain evidence="3">CCUG 62952</strain>
    </source>
</reference>
<dbReference type="EMBL" id="JBHTJH010000017">
    <property type="protein sequence ID" value="MFD0863188.1"/>
    <property type="molecule type" value="Genomic_DNA"/>
</dbReference>